<protein>
    <submittedName>
        <fullName evidence="1">Uncharacterized protein</fullName>
    </submittedName>
</protein>
<dbReference type="EMBL" id="MT144052">
    <property type="protein sequence ID" value="QJA47671.1"/>
    <property type="molecule type" value="Genomic_DNA"/>
</dbReference>
<evidence type="ECO:0000313" key="1">
    <source>
        <dbReference type="EMBL" id="QJA47671.1"/>
    </source>
</evidence>
<sequence length="369" mass="36733">MAGLLDYGMLTALLGTTALSAMQGGLTGTAGSKETKTTTSDGGVPVTVSYGPHPKTGEIFKVTRQPKSATSIAKTAGEPAQPGATGSMARMLPMLMLWAMKNKGLLTGGAKDTLLRNAGSLSGYDQFATQIDAANVSPGGGFGSIGSLIENALKSIDSTARSYGAEIPLHELAPPTVGIGAGFGVPTETSLSGTALTGSGTQMAGVFGAGEGVQTAGEMAGAAGFGYEGVPVDAADAYAGLSGEAAASTGGSLLSYVGQALPWLKAGMGVYGELEANREYGVGQAMHDVGTAALSEIPVVGPALSGGVSILSALFPEMEQDWAAFNEGMFEEIGGWLGDVGEGIGDTVSGVAEAIGDAVGGLLDAFSWF</sequence>
<accession>A0A6H1ZJR5</accession>
<gene>
    <name evidence="1" type="ORF">TM448A00717_0024</name>
</gene>
<name>A0A6H1ZJR5_9ZZZZ</name>
<proteinExistence type="predicted"/>
<dbReference type="AlphaFoldDB" id="A0A6H1ZJR5"/>
<organism evidence="1">
    <name type="scientific">viral metagenome</name>
    <dbReference type="NCBI Taxonomy" id="1070528"/>
    <lineage>
        <taxon>unclassified sequences</taxon>
        <taxon>metagenomes</taxon>
        <taxon>organismal metagenomes</taxon>
    </lineage>
</organism>
<reference evidence="1" key="1">
    <citation type="submission" date="2020-03" db="EMBL/GenBank/DDBJ databases">
        <title>The deep terrestrial virosphere.</title>
        <authorList>
            <person name="Holmfeldt K."/>
            <person name="Nilsson E."/>
            <person name="Simone D."/>
            <person name="Lopez-Fernandez M."/>
            <person name="Wu X."/>
            <person name="de Brujin I."/>
            <person name="Lundin D."/>
            <person name="Andersson A."/>
            <person name="Bertilsson S."/>
            <person name="Dopson M."/>
        </authorList>
    </citation>
    <scope>NUCLEOTIDE SEQUENCE</scope>
    <source>
        <strain evidence="1">TM448A00717</strain>
    </source>
</reference>